<accession>A0AAW1N9C0</accession>
<name>A0AAW1N9C0_SAPOF</name>
<dbReference type="Gene3D" id="2.40.70.10">
    <property type="entry name" value="Acid Proteases"/>
    <property type="match status" value="1"/>
</dbReference>
<keyword evidence="2" id="KW-1185">Reference proteome</keyword>
<sequence length="236" mass="26009">MPVKPIGTGKLKTNETPIAEVVTPVYADILLFPGRQRKNEDEGQFRKFMEIVKNLRVTVPFLEIITHIPIYAKTMKDIVVRKQSYPKVETVALIGECSALLQSQPPPKLKDLGSFSIPCTVGALEIDNALCDLGASASVLPIYSVCQKTGLGGLKCTDMTLQMADRSVKRPLGVLEDVPVKGDFCQNRTIQPPFSSSSILILVSSVNQVFWKSSLSLRKKWWTSTVRGFNATVRGL</sequence>
<gene>
    <name evidence="1" type="ORF">RND81_01G105400</name>
</gene>
<evidence type="ECO:0000313" key="1">
    <source>
        <dbReference type="EMBL" id="KAK9756546.1"/>
    </source>
</evidence>
<comment type="caution">
    <text evidence="1">The sequence shown here is derived from an EMBL/GenBank/DDBJ whole genome shotgun (WGS) entry which is preliminary data.</text>
</comment>
<dbReference type="AlphaFoldDB" id="A0AAW1N9C0"/>
<dbReference type="PANTHER" id="PTHR33067:SF31">
    <property type="entry name" value="RNA-DIRECTED DNA POLYMERASE"/>
    <property type="match status" value="1"/>
</dbReference>
<dbReference type="PANTHER" id="PTHR33067">
    <property type="entry name" value="RNA-DIRECTED DNA POLYMERASE-RELATED"/>
    <property type="match status" value="1"/>
</dbReference>
<reference evidence="1" key="1">
    <citation type="submission" date="2024-03" db="EMBL/GenBank/DDBJ databases">
        <title>WGS assembly of Saponaria officinalis var. Norfolk2.</title>
        <authorList>
            <person name="Jenkins J."/>
            <person name="Shu S."/>
            <person name="Grimwood J."/>
            <person name="Barry K."/>
            <person name="Goodstein D."/>
            <person name="Schmutz J."/>
            <person name="Leebens-Mack J."/>
            <person name="Osbourn A."/>
        </authorList>
    </citation>
    <scope>NUCLEOTIDE SEQUENCE [LARGE SCALE GENOMIC DNA]</scope>
    <source>
        <strain evidence="1">JIC</strain>
    </source>
</reference>
<dbReference type="InterPro" id="IPR021109">
    <property type="entry name" value="Peptidase_aspartic_dom_sf"/>
</dbReference>
<proteinExistence type="predicted"/>
<evidence type="ECO:0000313" key="2">
    <source>
        <dbReference type="Proteomes" id="UP001443914"/>
    </source>
</evidence>
<dbReference type="Proteomes" id="UP001443914">
    <property type="component" value="Unassembled WGS sequence"/>
</dbReference>
<dbReference type="EMBL" id="JBDFQZ010000001">
    <property type="protein sequence ID" value="KAK9756546.1"/>
    <property type="molecule type" value="Genomic_DNA"/>
</dbReference>
<organism evidence="1 2">
    <name type="scientific">Saponaria officinalis</name>
    <name type="common">Common soapwort</name>
    <name type="synonym">Lychnis saponaria</name>
    <dbReference type="NCBI Taxonomy" id="3572"/>
    <lineage>
        <taxon>Eukaryota</taxon>
        <taxon>Viridiplantae</taxon>
        <taxon>Streptophyta</taxon>
        <taxon>Embryophyta</taxon>
        <taxon>Tracheophyta</taxon>
        <taxon>Spermatophyta</taxon>
        <taxon>Magnoliopsida</taxon>
        <taxon>eudicotyledons</taxon>
        <taxon>Gunneridae</taxon>
        <taxon>Pentapetalae</taxon>
        <taxon>Caryophyllales</taxon>
        <taxon>Caryophyllaceae</taxon>
        <taxon>Caryophylleae</taxon>
        <taxon>Saponaria</taxon>
    </lineage>
</organism>
<protein>
    <submittedName>
        <fullName evidence="1">Uncharacterized protein</fullName>
    </submittedName>
</protein>